<keyword evidence="1" id="KW-0614">Plasmid</keyword>
<organism evidence="1">
    <name type="scientific">Enterococcus hirae</name>
    <dbReference type="NCBI Taxonomy" id="1354"/>
    <lineage>
        <taxon>Bacteria</taxon>
        <taxon>Bacillati</taxon>
        <taxon>Bacillota</taxon>
        <taxon>Bacilli</taxon>
        <taxon>Lactobacillales</taxon>
        <taxon>Enterococcaceae</taxon>
        <taxon>Enterococcus</taxon>
    </lineage>
</organism>
<dbReference type="AlphaFoldDB" id="A0A6M2Z7U5"/>
<geneLocation type="plasmid" evidence="1">
    <name>pfas4-2</name>
</geneLocation>
<evidence type="ECO:0008006" key="2">
    <source>
        <dbReference type="Google" id="ProtNLM"/>
    </source>
</evidence>
<name>A0A6M2Z7U5_ENTHR</name>
<dbReference type="EMBL" id="MK798156">
    <property type="protein sequence ID" value="QEO73323.1"/>
    <property type="molecule type" value="Genomic_DNA"/>
</dbReference>
<dbReference type="RefSeq" id="WP_181711017.1">
    <property type="nucleotide sequence ID" value="NZ_MK798156.1"/>
</dbReference>
<reference evidence="1" key="1">
    <citation type="submission" date="2019-04" db="EMBL/GenBank/DDBJ databases">
        <title>Coexistence of cfr and poxtA in Enterococcus hirae Isolated from swine.</title>
        <authorList>
            <person name="Li D."/>
            <person name="Du X.-D."/>
        </authorList>
    </citation>
    <scope>NUCLEOTIDE SEQUENCE</scope>
    <source>
        <strain evidence="1">Fas4</strain>
        <plasmid evidence="1">pfas4-2</plasmid>
    </source>
</reference>
<proteinExistence type="predicted"/>
<evidence type="ECO:0000313" key="1">
    <source>
        <dbReference type="EMBL" id="QEO73323.1"/>
    </source>
</evidence>
<sequence length="198" mass="23505">MAEVKLVPKRIREIESEKKNQTVKIPTTFLKIAPFKQITTLKSVNRPEETAYLLENDTYAQVFKMKSYDLNLLNYDEKDILIQSFATFLRAYQEDIKIISLMFPVDTSTQQSYWEKKYRLADTHQQQLLQSNELRKLKAIETVYKTQTHYLFIYAKNLKELVEKTQSVARFGNIIEGKPLSLKDKERLYYQMNNQDNE</sequence>
<protein>
    <recommendedName>
        <fullName evidence="2">Conjugal transfer protein</fullName>
    </recommendedName>
</protein>
<accession>A0A6M2Z7U5</accession>